<dbReference type="OrthoDB" id="9788108at2"/>
<keyword evidence="5 7" id="KW-1133">Transmembrane helix</keyword>
<feature type="transmembrane region" description="Helical" evidence="7">
    <location>
        <begin position="165"/>
        <end position="187"/>
    </location>
</feature>
<evidence type="ECO:0000313" key="10">
    <source>
        <dbReference type="Proteomes" id="UP000005707"/>
    </source>
</evidence>
<gene>
    <name evidence="9" type="ORF">HLPCO_002300</name>
</gene>
<dbReference type="GO" id="GO:0005886">
    <property type="term" value="C:plasma membrane"/>
    <property type="evidence" value="ECO:0007669"/>
    <property type="project" value="UniProtKB-SubCell"/>
</dbReference>
<keyword evidence="2 7" id="KW-0813">Transport</keyword>
<dbReference type="CDD" id="cd06261">
    <property type="entry name" value="TM_PBP2"/>
    <property type="match status" value="1"/>
</dbReference>
<dbReference type="RefSeq" id="WP_008825462.1">
    <property type="nucleotide sequence ID" value="NZ_AFNU02000009.1"/>
</dbReference>
<dbReference type="eggNOG" id="COG1175">
    <property type="taxonomic scope" value="Bacteria"/>
</dbReference>
<evidence type="ECO:0000256" key="6">
    <source>
        <dbReference type="ARBA" id="ARBA00023136"/>
    </source>
</evidence>
<protein>
    <submittedName>
        <fullName evidence="9">Binding-protein-dependent transport systems inner membrane component</fullName>
    </submittedName>
</protein>
<evidence type="ECO:0000313" key="9">
    <source>
        <dbReference type="EMBL" id="ERJ11599.1"/>
    </source>
</evidence>
<feature type="transmembrane region" description="Helical" evidence="7">
    <location>
        <begin position="261"/>
        <end position="281"/>
    </location>
</feature>
<dbReference type="GO" id="GO:0055085">
    <property type="term" value="P:transmembrane transport"/>
    <property type="evidence" value="ECO:0007669"/>
    <property type="project" value="InterPro"/>
</dbReference>
<dbReference type="EMBL" id="AFNU02000009">
    <property type="protein sequence ID" value="ERJ11599.1"/>
    <property type="molecule type" value="Genomic_DNA"/>
</dbReference>
<evidence type="ECO:0000256" key="4">
    <source>
        <dbReference type="ARBA" id="ARBA00022692"/>
    </source>
</evidence>
<accession>U2FK42</accession>
<dbReference type="STRING" id="1033810.HLPCO_002300"/>
<dbReference type="InterPro" id="IPR035906">
    <property type="entry name" value="MetI-like_sf"/>
</dbReference>
<dbReference type="Proteomes" id="UP000005707">
    <property type="component" value="Unassembled WGS sequence"/>
</dbReference>
<proteinExistence type="inferred from homology"/>
<comment type="subcellular location">
    <subcellularLocation>
        <location evidence="1 7">Cell membrane</location>
        <topology evidence="1 7">Multi-pass membrane protein</topology>
    </subcellularLocation>
</comment>
<dbReference type="Pfam" id="PF00528">
    <property type="entry name" value="BPD_transp_1"/>
    <property type="match status" value="1"/>
</dbReference>
<evidence type="ECO:0000256" key="3">
    <source>
        <dbReference type="ARBA" id="ARBA00022475"/>
    </source>
</evidence>
<dbReference type="AlphaFoldDB" id="U2FK42"/>
<sequence length="348" mass="40091">MKAKQKKKYSINRKHNIAGYSFMAPWLLGFILFTALPFLYTIYLSFTVVDKTVRGWNMTWVGMDNYLDSFLVNTNFPTALLDFVIKEVVYVPTIIIISFILAVLLNQKIKFRAGFRMIYFLPVIILSGSVMQQLMDAGTTEIEQITDIFVFRIISNYSPIIAEGIGFLFNEFSIILWFTGIPIVLYINGLQKINRSLYEAAQIDGANAWQTLWKITIPMIKSTALVASIYTIVQLGLYNINPVYGVISESLRNNQYGFAATYSWVFTLVVLLLIGIVFFILGEREKVLRKEDIREKQAKKLRKIQRRNQMRQTITFKKIFKTLINTGKNIKVKKESEGGETNEEKTIE</sequence>
<dbReference type="InterPro" id="IPR050809">
    <property type="entry name" value="UgpAE/MalFG_permease"/>
</dbReference>
<comment type="similarity">
    <text evidence="7">Belongs to the binding-protein-dependent transport system permease family.</text>
</comment>
<evidence type="ECO:0000256" key="1">
    <source>
        <dbReference type="ARBA" id="ARBA00004651"/>
    </source>
</evidence>
<dbReference type="InParanoid" id="U2FK42"/>
<keyword evidence="6 7" id="KW-0472">Membrane</keyword>
<feature type="domain" description="ABC transmembrane type-1" evidence="8">
    <location>
        <begin position="80"/>
        <end position="282"/>
    </location>
</feature>
<feature type="transmembrane region" description="Helical" evidence="7">
    <location>
        <begin position="117"/>
        <end position="135"/>
    </location>
</feature>
<dbReference type="PANTHER" id="PTHR43227:SF3">
    <property type="entry name" value="BINDING-PROTEIN-DEPENDENT TRANSPORT SYSTEMS INNER MEMBRANE COMPONENT"/>
    <property type="match status" value="1"/>
</dbReference>
<evidence type="ECO:0000256" key="5">
    <source>
        <dbReference type="ARBA" id="ARBA00022989"/>
    </source>
</evidence>
<dbReference type="PANTHER" id="PTHR43227">
    <property type="entry name" value="BLL4140 PROTEIN"/>
    <property type="match status" value="1"/>
</dbReference>
<organism evidence="9 10">
    <name type="scientific">Haloplasma contractile SSD-17B</name>
    <dbReference type="NCBI Taxonomy" id="1033810"/>
    <lineage>
        <taxon>Bacteria</taxon>
        <taxon>Bacillati</taxon>
        <taxon>Mycoplasmatota</taxon>
        <taxon>Mollicutes</taxon>
        <taxon>Haloplasmatales</taxon>
        <taxon>Haloplasmataceae</taxon>
        <taxon>Haloplasma</taxon>
    </lineage>
</organism>
<evidence type="ECO:0000256" key="2">
    <source>
        <dbReference type="ARBA" id="ARBA00022448"/>
    </source>
</evidence>
<feature type="transmembrane region" description="Helical" evidence="7">
    <location>
        <begin position="88"/>
        <end position="105"/>
    </location>
</feature>
<name>U2FK42_9MOLU</name>
<comment type="caution">
    <text evidence="9">The sequence shown here is derived from an EMBL/GenBank/DDBJ whole genome shotgun (WGS) entry which is preliminary data.</text>
</comment>
<dbReference type="SUPFAM" id="SSF161098">
    <property type="entry name" value="MetI-like"/>
    <property type="match status" value="1"/>
</dbReference>
<feature type="transmembrane region" description="Helical" evidence="7">
    <location>
        <begin position="20"/>
        <end position="43"/>
    </location>
</feature>
<dbReference type="Gene3D" id="1.10.3720.10">
    <property type="entry name" value="MetI-like"/>
    <property type="match status" value="1"/>
</dbReference>
<feature type="transmembrane region" description="Helical" evidence="7">
    <location>
        <begin position="223"/>
        <end position="241"/>
    </location>
</feature>
<keyword evidence="10" id="KW-1185">Reference proteome</keyword>
<evidence type="ECO:0000256" key="7">
    <source>
        <dbReference type="RuleBase" id="RU363032"/>
    </source>
</evidence>
<dbReference type="PROSITE" id="PS50928">
    <property type="entry name" value="ABC_TM1"/>
    <property type="match status" value="1"/>
</dbReference>
<keyword evidence="4 7" id="KW-0812">Transmembrane</keyword>
<dbReference type="InterPro" id="IPR000515">
    <property type="entry name" value="MetI-like"/>
</dbReference>
<keyword evidence="3" id="KW-1003">Cell membrane</keyword>
<evidence type="ECO:0000259" key="8">
    <source>
        <dbReference type="PROSITE" id="PS50928"/>
    </source>
</evidence>
<reference evidence="9 10" key="2">
    <citation type="journal article" date="2013" name="PLoS ONE">
        <title>INDIGO - INtegrated Data Warehouse of MIcrobial GenOmes with Examples from the Red Sea Extremophiles.</title>
        <authorList>
            <person name="Alam I."/>
            <person name="Antunes A."/>
            <person name="Kamau A.A."/>
            <person name="Ba Alawi W."/>
            <person name="Kalkatawi M."/>
            <person name="Stingl U."/>
            <person name="Bajic V.B."/>
        </authorList>
    </citation>
    <scope>NUCLEOTIDE SEQUENCE [LARGE SCALE GENOMIC DNA]</scope>
    <source>
        <strain evidence="9 10">SSD-17B</strain>
    </source>
</reference>
<reference evidence="9 10" key="1">
    <citation type="journal article" date="2011" name="J. Bacteriol.">
        <title>Genome sequence of Haloplasma contractile, an unusual contractile bacterium from a deep-sea anoxic brine lake.</title>
        <authorList>
            <person name="Antunes A."/>
            <person name="Alam I."/>
            <person name="El Dorry H."/>
            <person name="Siam R."/>
            <person name="Robertson A."/>
            <person name="Bajic V.B."/>
            <person name="Stingl U."/>
        </authorList>
    </citation>
    <scope>NUCLEOTIDE SEQUENCE [LARGE SCALE GENOMIC DNA]</scope>
    <source>
        <strain evidence="9 10">SSD-17B</strain>
    </source>
</reference>